<dbReference type="PANTHER" id="PTHR37464">
    <property type="entry name" value="BLL2463 PROTEIN"/>
    <property type="match status" value="1"/>
</dbReference>
<proteinExistence type="predicted"/>
<feature type="domain" description="Aerotolerance regulator N-terminal" evidence="3">
    <location>
        <begin position="6"/>
        <end position="80"/>
    </location>
</feature>
<dbReference type="InterPro" id="IPR024163">
    <property type="entry name" value="Aerotolerance_reg_N"/>
</dbReference>
<evidence type="ECO:0000259" key="3">
    <source>
        <dbReference type="Pfam" id="PF07584"/>
    </source>
</evidence>
<comment type="caution">
    <text evidence="5">The sequence shown here is derived from an EMBL/GenBank/DDBJ whole genome shotgun (WGS) entry which is preliminary data.</text>
</comment>
<feature type="compositionally biased region" description="Low complexity" evidence="1">
    <location>
        <begin position="680"/>
        <end position="700"/>
    </location>
</feature>
<name>K2NWD5_9HYPH</name>
<dbReference type="RefSeq" id="WP_009449817.1">
    <property type="nucleotide sequence ID" value="NZ_AMSI01000003.1"/>
</dbReference>
<dbReference type="InterPro" id="IPR025297">
    <property type="entry name" value="DUF4159"/>
</dbReference>
<dbReference type="AlphaFoldDB" id="K2NWD5"/>
<dbReference type="Gene3D" id="3.40.50.12140">
    <property type="entry name" value="Domain of unknown function DUF4159"/>
    <property type="match status" value="1"/>
</dbReference>
<dbReference type="InterPro" id="IPR011933">
    <property type="entry name" value="Double_TM_dom"/>
</dbReference>
<evidence type="ECO:0008006" key="7">
    <source>
        <dbReference type="Google" id="ProtNLM"/>
    </source>
</evidence>
<dbReference type="Pfam" id="PF13709">
    <property type="entry name" value="DUF4159"/>
    <property type="match status" value="1"/>
</dbReference>
<organism evidence="5 6">
    <name type="scientific">Nitratireductor indicus C115</name>
    <dbReference type="NCBI Taxonomy" id="1231190"/>
    <lineage>
        <taxon>Bacteria</taxon>
        <taxon>Pseudomonadati</taxon>
        <taxon>Pseudomonadota</taxon>
        <taxon>Alphaproteobacteria</taxon>
        <taxon>Hyphomicrobiales</taxon>
        <taxon>Phyllobacteriaceae</taxon>
        <taxon>Nitratireductor</taxon>
    </lineage>
</organism>
<dbReference type="PANTHER" id="PTHR37464:SF1">
    <property type="entry name" value="BLL2463 PROTEIN"/>
    <property type="match status" value="1"/>
</dbReference>
<gene>
    <name evidence="5" type="ORF">NA8A_06268</name>
</gene>
<evidence type="ECO:0000313" key="5">
    <source>
        <dbReference type="EMBL" id="EKF43615.1"/>
    </source>
</evidence>
<dbReference type="CDD" id="cd03143">
    <property type="entry name" value="A4_beta-galactosidase_middle_domain"/>
    <property type="match status" value="1"/>
</dbReference>
<dbReference type="PATRIC" id="fig|1231190.3.peg.1322"/>
<feature type="transmembrane region" description="Helical" evidence="2">
    <location>
        <begin position="660"/>
        <end position="677"/>
    </location>
</feature>
<dbReference type="OrthoDB" id="9773014at2"/>
<keyword evidence="2" id="KW-1133">Transmembrane helix</keyword>
<keyword evidence="6" id="KW-1185">Reference proteome</keyword>
<keyword evidence="2" id="KW-0812">Transmembrane</keyword>
<feature type="transmembrane region" description="Helical" evidence="2">
    <location>
        <begin position="6"/>
        <end position="27"/>
    </location>
</feature>
<protein>
    <recommendedName>
        <fullName evidence="7">RNA-binding protein</fullName>
    </recommendedName>
</protein>
<feature type="transmembrane region" description="Helical" evidence="2">
    <location>
        <begin position="630"/>
        <end position="648"/>
    </location>
</feature>
<dbReference type="eggNOG" id="ENOG502Z7KE">
    <property type="taxonomic scope" value="Bacteria"/>
</dbReference>
<evidence type="ECO:0000256" key="2">
    <source>
        <dbReference type="SAM" id="Phobius"/>
    </source>
</evidence>
<dbReference type="Pfam" id="PF07584">
    <property type="entry name" value="BatA"/>
    <property type="match status" value="1"/>
</dbReference>
<dbReference type="STRING" id="721133.SAMN05216176_10148"/>
<feature type="domain" description="DUF4159" evidence="4">
    <location>
        <begin position="716"/>
        <end position="933"/>
    </location>
</feature>
<evidence type="ECO:0000256" key="1">
    <source>
        <dbReference type="SAM" id="MobiDB-lite"/>
    </source>
</evidence>
<feature type="region of interest" description="Disordered" evidence="1">
    <location>
        <begin position="680"/>
        <end position="705"/>
    </location>
</feature>
<dbReference type="NCBIfam" id="TIGR02226">
    <property type="entry name" value="two_anch"/>
    <property type="match status" value="1"/>
</dbReference>
<reference evidence="5 6" key="1">
    <citation type="journal article" date="2012" name="J. Bacteriol.">
        <title>Genome Sequence of Nitratireductor indicus Type Strain C115.</title>
        <authorList>
            <person name="Lai Q."/>
            <person name="Li G."/>
            <person name="Yu Z."/>
            <person name="Shao Z."/>
        </authorList>
    </citation>
    <scope>NUCLEOTIDE SEQUENCE [LARGE SCALE GENOMIC DNA]</scope>
    <source>
        <strain evidence="5 6">C115</strain>
    </source>
</reference>
<sequence length="953" mass="102034">MNFLSLSFMQPFLLWGLIALPVIWWLLRLTPPRPQAETFPPLKILARVMKREETPHKSPWWLTLLRLLLAGLVILALADPVLNPREKAASGNAALAIVMDNGWASAPDWDERVATAARLIADARADNQPVVLALTAEEQNQEIGPYDADTALERLNAAQPRPVPVNRPAIYGRVAGALENLPGAAVAILSDGLSSPGDEAAFNTLFSTGAGEVLWASPERLSLIAATDAKNNANAFEITATRASGDNAPRQVVAFASDDRGRRVAETPITFGPGETRATGEMRVPFELRNDFVSVGIEGESQAAAVRVLDENARRRRIGLLSQSEADQALPLLSPLYYIKRALSPFADLIEPSSLELTEAVPELLEQKPAVIVMADVGTLPDTARRAVVDWVNGGGTLVRFAGPRLAAAENDEDLLPVRLRLGERSLGGSLSWTEPQPVAEFPANGPFSDIAPPRDVVVNRQVLAEPSPDTVERSWANLADGTPLVTGVRRGEGQIVLFHVTPEATWSTLPISGSFVEMLRRIVQLSRNQSTAASEANAEGGRTLAPYRMISASGLLVPPSSEAEPLAAGSAAVTLKNPPGLYGSEEGVVAHNLLPPDAELAPLARPQAQAPMTTLSYGFDEQTPLKGPLFAAALLLLALDTLAVLWLGGGLRRKPRRTTATVSLLLVALALAFTAPDRANAQQPGAQQPGAQQSRGQQPERSGEMEAIEAISKTRIAYVVTGLSSLDATTRAGIDGLSRFLAAKTALEPGDPAGVDIATDELSFYPLIYWPIDPEAPIPSEEAVARIDAYMQAGGTVLFDTRDQYDTGFGSGSTSPSNQRLREILAGLNVPALEPVPEDHVLTKSFFIMPEFPGRYRGSPLWVEASLNAPAQTDRPVRVGDGVTPIMITGNDFAGAWAIGADGQPLLPTVPNDPLQRLYALRAGVNIMMYMLTGNYKSDQVHVPVLLERLGQ</sequence>
<dbReference type="EMBL" id="AMSI01000003">
    <property type="protein sequence ID" value="EKF43615.1"/>
    <property type="molecule type" value="Genomic_DNA"/>
</dbReference>
<dbReference type="Gene3D" id="3.40.50.880">
    <property type="match status" value="1"/>
</dbReference>
<evidence type="ECO:0000313" key="6">
    <source>
        <dbReference type="Proteomes" id="UP000007374"/>
    </source>
</evidence>
<dbReference type="InterPro" id="IPR029062">
    <property type="entry name" value="Class_I_gatase-like"/>
</dbReference>
<dbReference type="SUPFAM" id="SSF52317">
    <property type="entry name" value="Class I glutamine amidotransferase-like"/>
    <property type="match status" value="1"/>
</dbReference>
<evidence type="ECO:0000259" key="4">
    <source>
        <dbReference type="Pfam" id="PF13709"/>
    </source>
</evidence>
<feature type="transmembrane region" description="Helical" evidence="2">
    <location>
        <begin position="59"/>
        <end position="78"/>
    </location>
</feature>
<dbReference type="Proteomes" id="UP000007374">
    <property type="component" value="Unassembled WGS sequence"/>
</dbReference>
<accession>K2NWD5</accession>
<keyword evidence="2" id="KW-0472">Membrane</keyword>